<evidence type="ECO:0000256" key="1">
    <source>
        <dbReference type="SAM" id="Phobius"/>
    </source>
</evidence>
<evidence type="ECO:0008006" key="4">
    <source>
        <dbReference type="Google" id="ProtNLM"/>
    </source>
</evidence>
<feature type="transmembrane region" description="Helical" evidence="1">
    <location>
        <begin position="330"/>
        <end position="354"/>
    </location>
</feature>
<evidence type="ECO:0000313" key="2">
    <source>
        <dbReference type="EMBL" id="WNK21198.1"/>
    </source>
</evidence>
<feature type="transmembrane region" description="Helical" evidence="1">
    <location>
        <begin position="127"/>
        <end position="145"/>
    </location>
</feature>
<feature type="transmembrane region" description="Helical" evidence="1">
    <location>
        <begin position="195"/>
        <end position="218"/>
    </location>
</feature>
<dbReference type="EMBL" id="CP119391">
    <property type="protein sequence ID" value="WNK21198.1"/>
    <property type="molecule type" value="Genomic_DNA"/>
</dbReference>
<keyword evidence="3" id="KW-1185">Reference proteome</keyword>
<feature type="transmembrane region" description="Helical" evidence="1">
    <location>
        <begin position="224"/>
        <end position="245"/>
    </location>
</feature>
<keyword evidence="1" id="KW-1133">Transmembrane helix</keyword>
<proteinExistence type="predicted"/>
<organism evidence="2 3">
    <name type="scientific">Halomonas piscis</name>
    <dbReference type="NCBI Taxonomy" id="3031727"/>
    <lineage>
        <taxon>Bacteria</taxon>
        <taxon>Pseudomonadati</taxon>
        <taxon>Pseudomonadota</taxon>
        <taxon>Gammaproteobacteria</taxon>
        <taxon>Oceanospirillales</taxon>
        <taxon>Halomonadaceae</taxon>
        <taxon>Halomonas</taxon>
    </lineage>
</organism>
<feature type="transmembrane region" description="Helical" evidence="1">
    <location>
        <begin position="374"/>
        <end position="395"/>
    </location>
</feature>
<protein>
    <recommendedName>
        <fullName evidence="4">O-antigen ligase domain-containing protein</fullName>
    </recommendedName>
</protein>
<feature type="transmembrane region" description="Helical" evidence="1">
    <location>
        <begin position="94"/>
        <end position="115"/>
    </location>
</feature>
<dbReference type="RefSeq" id="WP_311885174.1">
    <property type="nucleotide sequence ID" value="NZ_CP119391.1"/>
</dbReference>
<keyword evidence="1" id="KW-0472">Membrane</keyword>
<reference evidence="2 3" key="1">
    <citation type="submission" date="2023-03" db="EMBL/GenBank/DDBJ databases">
        <title>Halomonas sp. nov., isolated from Korean tranditional fermented seafood 'Jeotgal'.</title>
        <authorList>
            <person name="Kim B."/>
            <person name="Shin N.-R."/>
        </authorList>
    </citation>
    <scope>NUCLEOTIDE SEQUENCE [LARGE SCALE GENOMIC DNA]</scope>
    <source>
        <strain evidence="2 3">SG2L-4</strain>
    </source>
</reference>
<sequence>MESNPGTTFLTPRRDGRLIVSMAVVLLLPSFLFVATGASSLAPGMLMASGLVCLLNVRHLLNFRFSFPVVVLLAIFGLALVSAVFSLLDQAVHKPIMSLVILLVLVSALVLGRRISDMEPEATRRSLSWLVGFLLLLGWLAIVWSPRFSGYAPLEKPVFPFSEESHYALALGVLACGMVYAETTLKSLFILGNMLALALAFPNLTLLVFVFIGCFVFSMRFPRLVFWSIFLAGGLALLLGYFFVLPQFTYFADRLDFSDTTNLTTLVYLQGWGLAWLNMLDTQGLGLGFQMLGEAGTRYPHYTDRIVELTGQEFNISDAGFLAAKWIAELGWFGSLMAVAFLAFLLGFACVGNALRRQLKYLPEVDRARHVRRLWLLGSIFGFVVEVFLRGYGYFSPGVFWIIASLYALHCDRARSLT</sequence>
<feature type="transmembrane region" description="Helical" evidence="1">
    <location>
        <begin position="69"/>
        <end position="88"/>
    </location>
</feature>
<accession>A0ABY9Z244</accession>
<feature type="transmembrane region" description="Helical" evidence="1">
    <location>
        <begin position="18"/>
        <end position="35"/>
    </location>
</feature>
<dbReference type="Proteomes" id="UP001301869">
    <property type="component" value="Chromosome"/>
</dbReference>
<name>A0ABY9Z244_9GAMM</name>
<evidence type="ECO:0000313" key="3">
    <source>
        <dbReference type="Proteomes" id="UP001301869"/>
    </source>
</evidence>
<gene>
    <name evidence="2" type="ORF">P1P91_05860</name>
</gene>
<keyword evidence="1" id="KW-0812">Transmembrane</keyword>